<sequence>MADPVTVAAVASFIIPGILDGIQNGLQFALDTMPEIHDARNKHAVKKLNELFFKARKGELTEKDFQQAKHYYCKIQAVALLSENQTLLEHLEKGLSLMEGTLVAKNLMDKKTEIQSSDIDILNSKIQEFKALNVGDAIVETCEKHSLPDYASTMNTPDSLDGQISRTTEKNPVKSKAWERPAMWCMVALMPPLLFIPKVRHKC</sequence>
<proteinExistence type="predicted"/>
<accession>A0ABR4BGT9</accession>
<evidence type="ECO:0000313" key="3">
    <source>
        <dbReference type="Proteomes" id="UP001590951"/>
    </source>
</evidence>
<dbReference type="Proteomes" id="UP001590951">
    <property type="component" value="Unassembled WGS sequence"/>
</dbReference>
<reference evidence="2 3" key="1">
    <citation type="submission" date="2024-09" db="EMBL/GenBank/DDBJ databases">
        <title>Rethinking Asexuality: The Enigmatic Case of Functional Sexual Genes in Lepraria (Stereocaulaceae).</title>
        <authorList>
            <person name="Doellman M."/>
            <person name="Sun Y."/>
            <person name="Barcenas-Pena A."/>
            <person name="Lumbsch H.T."/>
            <person name="Grewe F."/>
        </authorList>
    </citation>
    <scope>NUCLEOTIDE SEQUENCE [LARGE SCALE GENOMIC DNA]</scope>
    <source>
        <strain evidence="2 3">Grewe 0041</strain>
    </source>
</reference>
<name>A0ABR4BGT9_9LECA</name>
<feature type="compositionally biased region" description="Polar residues" evidence="1">
    <location>
        <begin position="152"/>
        <end position="166"/>
    </location>
</feature>
<evidence type="ECO:0000256" key="1">
    <source>
        <dbReference type="SAM" id="MobiDB-lite"/>
    </source>
</evidence>
<evidence type="ECO:0000313" key="2">
    <source>
        <dbReference type="EMBL" id="KAL2056014.1"/>
    </source>
</evidence>
<protein>
    <submittedName>
        <fullName evidence="2">Uncharacterized protein</fullName>
    </submittedName>
</protein>
<comment type="caution">
    <text evidence="2">The sequence shown here is derived from an EMBL/GenBank/DDBJ whole genome shotgun (WGS) entry which is preliminary data.</text>
</comment>
<gene>
    <name evidence="2" type="ORF">ABVK25_003656</name>
</gene>
<keyword evidence="3" id="KW-1185">Reference proteome</keyword>
<dbReference type="EMBL" id="JBHFEH010000009">
    <property type="protein sequence ID" value="KAL2056014.1"/>
    <property type="molecule type" value="Genomic_DNA"/>
</dbReference>
<feature type="region of interest" description="Disordered" evidence="1">
    <location>
        <begin position="150"/>
        <end position="172"/>
    </location>
</feature>
<organism evidence="2 3">
    <name type="scientific">Lepraria finkii</name>
    <dbReference type="NCBI Taxonomy" id="1340010"/>
    <lineage>
        <taxon>Eukaryota</taxon>
        <taxon>Fungi</taxon>
        <taxon>Dikarya</taxon>
        <taxon>Ascomycota</taxon>
        <taxon>Pezizomycotina</taxon>
        <taxon>Lecanoromycetes</taxon>
        <taxon>OSLEUM clade</taxon>
        <taxon>Lecanoromycetidae</taxon>
        <taxon>Lecanorales</taxon>
        <taxon>Lecanorineae</taxon>
        <taxon>Stereocaulaceae</taxon>
        <taxon>Lepraria</taxon>
    </lineage>
</organism>